<evidence type="ECO:0000259" key="9">
    <source>
        <dbReference type="PROSITE" id="PS52048"/>
    </source>
</evidence>
<evidence type="ECO:0000256" key="2">
    <source>
        <dbReference type="ARBA" id="ARBA00009326"/>
    </source>
</evidence>
<dbReference type="InterPro" id="IPR038765">
    <property type="entry name" value="Papain-like_cys_pep_sf"/>
</dbReference>
<dbReference type="GO" id="GO:0016579">
    <property type="term" value="P:protein deubiquitination"/>
    <property type="evidence" value="ECO:0007669"/>
    <property type="project" value="TreeGrafter"/>
</dbReference>
<protein>
    <recommendedName>
        <fullName evidence="8">Ubiquitin carboxyl-terminal hydrolase</fullName>
        <ecNumber evidence="8">3.4.19.12</ecNumber>
    </recommendedName>
</protein>
<keyword evidence="6 8" id="KW-0788">Thiol protease</keyword>
<evidence type="ECO:0000256" key="4">
    <source>
        <dbReference type="ARBA" id="ARBA00022786"/>
    </source>
</evidence>
<keyword evidence="4 8" id="KW-0833">Ubl conjugation pathway</keyword>
<feature type="domain" description="UCH catalytic" evidence="9">
    <location>
        <begin position="12"/>
        <end position="244"/>
    </location>
</feature>
<evidence type="ECO:0000256" key="1">
    <source>
        <dbReference type="ARBA" id="ARBA00000707"/>
    </source>
</evidence>
<evidence type="ECO:0000256" key="3">
    <source>
        <dbReference type="ARBA" id="ARBA00022670"/>
    </source>
</evidence>
<organism evidence="10 11">
    <name type="scientific">Pleurotus eryngii</name>
    <name type="common">Boletus of the steppes</name>
    <dbReference type="NCBI Taxonomy" id="5323"/>
    <lineage>
        <taxon>Eukaryota</taxon>
        <taxon>Fungi</taxon>
        <taxon>Dikarya</taxon>
        <taxon>Basidiomycota</taxon>
        <taxon>Agaricomycotina</taxon>
        <taxon>Agaricomycetes</taxon>
        <taxon>Agaricomycetidae</taxon>
        <taxon>Agaricales</taxon>
        <taxon>Pleurotineae</taxon>
        <taxon>Pleurotaceae</taxon>
        <taxon>Pleurotus</taxon>
    </lineage>
</organism>
<keyword evidence="11" id="KW-1185">Reference proteome</keyword>
<evidence type="ECO:0000256" key="5">
    <source>
        <dbReference type="ARBA" id="ARBA00022801"/>
    </source>
</evidence>
<evidence type="ECO:0000313" key="11">
    <source>
        <dbReference type="Proteomes" id="UP000807025"/>
    </source>
</evidence>
<evidence type="ECO:0000256" key="7">
    <source>
        <dbReference type="PROSITE-ProRule" id="PRU01393"/>
    </source>
</evidence>
<dbReference type="PRINTS" id="PR00707">
    <property type="entry name" value="UBCTHYDRLASE"/>
</dbReference>
<dbReference type="SUPFAM" id="SSF54001">
    <property type="entry name" value="Cysteine proteinases"/>
    <property type="match status" value="1"/>
</dbReference>
<keyword evidence="5 8" id="KW-0378">Hydrolase</keyword>
<keyword evidence="3 8" id="KW-0645">Protease</keyword>
<dbReference type="Pfam" id="PF01088">
    <property type="entry name" value="Peptidase_C12"/>
    <property type="match status" value="1"/>
</dbReference>
<dbReference type="Proteomes" id="UP000807025">
    <property type="component" value="Unassembled WGS sequence"/>
</dbReference>
<dbReference type="GO" id="GO:0004843">
    <property type="term" value="F:cysteine-type deubiquitinase activity"/>
    <property type="evidence" value="ECO:0007669"/>
    <property type="project" value="UniProtKB-EC"/>
</dbReference>
<dbReference type="GO" id="GO:0005737">
    <property type="term" value="C:cytoplasm"/>
    <property type="evidence" value="ECO:0007669"/>
    <property type="project" value="TreeGrafter"/>
</dbReference>
<gene>
    <name evidence="10" type="ORF">BDN71DRAFT_1402905</name>
</gene>
<evidence type="ECO:0000313" key="10">
    <source>
        <dbReference type="EMBL" id="KAF9488680.1"/>
    </source>
</evidence>
<sequence length="246" mass="26690">MSDAQTTASAGRWIPLECNPEVLTLWAKKAGLITSQTQFEDIYGLDDELLGMVPQPVKAVILLFPLNGSIIAKRQDEDAKIKAEGQPISRRLYAVDAQIGNTCSTMALLPSLHSPVAFVPESPLAKFIDQCQEHAHLLETTPLFTNIHAETANTGQTSAVEADMNTDLHFTVFVSAPEAEFRKMAKSARDNASGMRLVELDGGRVGPIDRGPCNDLLTDVANYVKKEYITSSSSVQFSMLALALPS</sequence>
<evidence type="ECO:0000256" key="6">
    <source>
        <dbReference type="ARBA" id="ARBA00022807"/>
    </source>
</evidence>
<reference evidence="10" key="1">
    <citation type="submission" date="2020-11" db="EMBL/GenBank/DDBJ databases">
        <authorList>
            <consortium name="DOE Joint Genome Institute"/>
            <person name="Ahrendt S."/>
            <person name="Riley R."/>
            <person name="Andreopoulos W."/>
            <person name="Labutti K."/>
            <person name="Pangilinan J."/>
            <person name="Ruiz-Duenas F.J."/>
            <person name="Barrasa J.M."/>
            <person name="Sanchez-Garcia M."/>
            <person name="Camarero S."/>
            <person name="Miyauchi S."/>
            <person name="Serrano A."/>
            <person name="Linde D."/>
            <person name="Babiker R."/>
            <person name="Drula E."/>
            <person name="Ayuso-Fernandez I."/>
            <person name="Pacheco R."/>
            <person name="Padilla G."/>
            <person name="Ferreira P."/>
            <person name="Barriuso J."/>
            <person name="Kellner H."/>
            <person name="Castanera R."/>
            <person name="Alfaro M."/>
            <person name="Ramirez L."/>
            <person name="Pisabarro A.G."/>
            <person name="Kuo A."/>
            <person name="Tritt A."/>
            <person name="Lipzen A."/>
            <person name="He G."/>
            <person name="Yan M."/>
            <person name="Ng V."/>
            <person name="Cullen D."/>
            <person name="Martin F."/>
            <person name="Rosso M.-N."/>
            <person name="Henrissat B."/>
            <person name="Hibbett D."/>
            <person name="Martinez A.T."/>
            <person name="Grigoriev I.V."/>
        </authorList>
    </citation>
    <scope>NUCLEOTIDE SEQUENCE</scope>
    <source>
        <strain evidence="10">ATCC 90797</strain>
    </source>
</reference>
<dbReference type="PANTHER" id="PTHR10589:SF17">
    <property type="entry name" value="UBIQUITIN CARBOXYL-TERMINAL HYDROLASE"/>
    <property type="match status" value="1"/>
</dbReference>
<evidence type="ECO:0000256" key="8">
    <source>
        <dbReference type="RuleBase" id="RU361215"/>
    </source>
</evidence>
<comment type="caution">
    <text evidence="7">Lacks conserved residue(s) required for the propagation of feature annotation.</text>
</comment>
<accession>A0A9P6DAI8</accession>
<comment type="similarity">
    <text evidence="2 7 8">Belongs to the peptidase C12 family.</text>
</comment>
<comment type="caution">
    <text evidence="10">The sequence shown here is derived from an EMBL/GenBank/DDBJ whole genome shotgun (WGS) entry which is preliminary data.</text>
</comment>
<dbReference type="InterPro" id="IPR001578">
    <property type="entry name" value="Peptidase_C12_UCH"/>
</dbReference>
<name>A0A9P6DAI8_PLEER</name>
<comment type="catalytic activity">
    <reaction evidence="1 8">
        <text>Thiol-dependent hydrolysis of ester, thioester, amide, peptide and isopeptide bonds formed by the C-terminal Gly of ubiquitin (a 76-residue protein attached to proteins as an intracellular targeting signal).</text>
        <dbReference type="EC" id="3.4.19.12"/>
    </reaction>
</comment>
<dbReference type="GO" id="GO:0006511">
    <property type="term" value="P:ubiquitin-dependent protein catabolic process"/>
    <property type="evidence" value="ECO:0007669"/>
    <property type="project" value="UniProtKB-UniRule"/>
</dbReference>
<dbReference type="PANTHER" id="PTHR10589">
    <property type="entry name" value="UBIQUITIN CARBOXYL-TERMINAL HYDROLASE"/>
    <property type="match status" value="1"/>
</dbReference>
<dbReference type="AlphaFoldDB" id="A0A9P6DAI8"/>
<dbReference type="EC" id="3.4.19.12" evidence="8"/>
<dbReference type="PROSITE" id="PS52048">
    <property type="entry name" value="UCH_DOMAIN"/>
    <property type="match status" value="1"/>
</dbReference>
<dbReference type="EMBL" id="MU154702">
    <property type="protein sequence ID" value="KAF9488680.1"/>
    <property type="molecule type" value="Genomic_DNA"/>
</dbReference>
<dbReference type="OrthoDB" id="427186at2759"/>
<dbReference type="InterPro" id="IPR036959">
    <property type="entry name" value="Peptidase_C12_UCH_sf"/>
</dbReference>
<proteinExistence type="inferred from homology"/>
<dbReference type="Gene3D" id="3.40.532.10">
    <property type="entry name" value="Peptidase C12, ubiquitin carboxyl-terminal hydrolase"/>
    <property type="match status" value="1"/>
</dbReference>